<dbReference type="EMBL" id="JARKHS020008945">
    <property type="protein sequence ID" value="KAK8780371.1"/>
    <property type="molecule type" value="Genomic_DNA"/>
</dbReference>
<organism evidence="2 3">
    <name type="scientific">Amblyomma americanum</name>
    <name type="common">Lone star tick</name>
    <dbReference type="NCBI Taxonomy" id="6943"/>
    <lineage>
        <taxon>Eukaryota</taxon>
        <taxon>Metazoa</taxon>
        <taxon>Ecdysozoa</taxon>
        <taxon>Arthropoda</taxon>
        <taxon>Chelicerata</taxon>
        <taxon>Arachnida</taxon>
        <taxon>Acari</taxon>
        <taxon>Parasitiformes</taxon>
        <taxon>Ixodida</taxon>
        <taxon>Ixodoidea</taxon>
        <taxon>Ixodidae</taxon>
        <taxon>Amblyomminae</taxon>
        <taxon>Amblyomma</taxon>
    </lineage>
</organism>
<keyword evidence="1" id="KW-0812">Transmembrane</keyword>
<accession>A0AAQ4F0A0</accession>
<protein>
    <submittedName>
        <fullName evidence="2">Uncharacterized protein</fullName>
    </submittedName>
</protein>
<dbReference type="Proteomes" id="UP001321473">
    <property type="component" value="Unassembled WGS sequence"/>
</dbReference>
<keyword evidence="1" id="KW-0472">Membrane</keyword>
<keyword evidence="1" id="KW-1133">Transmembrane helix</keyword>
<gene>
    <name evidence="2" type="ORF">V5799_018288</name>
</gene>
<evidence type="ECO:0000256" key="1">
    <source>
        <dbReference type="SAM" id="Phobius"/>
    </source>
</evidence>
<comment type="caution">
    <text evidence="2">The sequence shown here is derived from an EMBL/GenBank/DDBJ whole genome shotgun (WGS) entry which is preliminary data.</text>
</comment>
<proteinExistence type="predicted"/>
<feature type="transmembrane region" description="Helical" evidence="1">
    <location>
        <begin position="37"/>
        <end position="61"/>
    </location>
</feature>
<evidence type="ECO:0000313" key="2">
    <source>
        <dbReference type="EMBL" id="KAK8780371.1"/>
    </source>
</evidence>
<reference evidence="2 3" key="1">
    <citation type="journal article" date="2023" name="Arcadia Sci">
        <title>De novo assembly of a long-read Amblyomma americanum tick genome.</title>
        <authorList>
            <person name="Chou S."/>
            <person name="Poskanzer K.E."/>
            <person name="Rollins M."/>
            <person name="Thuy-Boun P.S."/>
        </authorList>
    </citation>
    <scope>NUCLEOTIDE SEQUENCE [LARGE SCALE GENOMIC DNA]</scope>
    <source>
        <strain evidence="2">F_SG_1</strain>
        <tissue evidence="2">Salivary glands</tissue>
    </source>
</reference>
<sequence>MAMMSPGGPMSPNMVEKVRMAAIQQRKQYARTPAERLLLKWVICWVLFAAVATTFMLWYLFKLSEKPVVTDHMSRLLSIHDQISTERYHQHDRVYRAITHNISARAIRNQFQ</sequence>
<name>A0AAQ4F0A0_AMBAM</name>
<evidence type="ECO:0000313" key="3">
    <source>
        <dbReference type="Proteomes" id="UP001321473"/>
    </source>
</evidence>
<keyword evidence="3" id="KW-1185">Reference proteome</keyword>
<dbReference type="AlphaFoldDB" id="A0AAQ4F0A0"/>